<dbReference type="InterPro" id="IPR014044">
    <property type="entry name" value="CAP_dom"/>
</dbReference>
<dbReference type="RefSeq" id="WP_029622094.1">
    <property type="nucleotide sequence ID" value="NZ_RCCT01000010.1"/>
</dbReference>
<dbReference type="PROSITE" id="PS51257">
    <property type="entry name" value="PROKAR_LIPOPROTEIN"/>
    <property type="match status" value="1"/>
</dbReference>
<feature type="domain" description="SCP" evidence="2">
    <location>
        <begin position="51"/>
        <end position="165"/>
    </location>
</feature>
<dbReference type="Pfam" id="PF00188">
    <property type="entry name" value="CAP"/>
    <property type="match status" value="1"/>
</dbReference>
<gene>
    <name evidence="3" type="ORF">CLV75_4356</name>
</gene>
<feature type="signal peptide" evidence="1">
    <location>
        <begin position="1"/>
        <end position="16"/>
    </location>
</feature>
<feature type="chain" id="PRO_5019756079" evidence="1">
    <location>
        <begin position="17"/>
        <end position="171"/>
    </location>
</feature>
<organism evidence="3 4">
    <name type="scientific">Ruegeria conchae</name>
    <dbReference type="NCBI Taxonomy" id="981384"/>
    <lineage>
        <taxon>Bacteria</taxon>
        <taxon>Pseudomonadati</taxon>
        <taxon>Pseudomonadota</taxon>
        <taxon>Alphaproteobacteria</taxon>
        <taxon>Rhodobacterales</taxon>
        <taxon>Roseobacteraceae</taxon>
        <taxon>Ruegeria</taxon>
    </lineage>
</organism>
<evidence type="ECO:0000259" key="2">
    <source>
        <dbReference type="Pfam" id="PF00188"/>
    </source>
</evidence>
<proteinExistence type="predicted"/>
<dbReference type="PANTHER" id="PTHR31157:SF1">
    <property type="entry name" value="SCP DOMAIN-CONTAINING PROTEIN"/>
    <property type="match status" value="1"/>
</dbReference>
<reference evidence="3 4" key="1">
    <citation type="submission" date="2018-10" db="EMBL/GenBank/DDBJ databases">
        <title>Genomic Encyclopedia of Archaeal and Bacterial Type Strains, Phase II (KMG-II): from individual species to whole genera.</title>
        <authorList>
            <person name="Goeker M."/>
        </authorList>
    </citation>
    <scope>NUCLEOTIDE SEQUENCE [LARGE SCALE GENOMIC DNA]</scope>
    <source>
        <strain evidence="3 4">DSM 29317</strain>
    </source>
</reference>
<dbReference type="AlphaFoldDB" id="A0A497YRH8"/>
<accession>A0A497YRH8</accession>
<keyword evidence="4" id="KW-1185">Reference proteome</keyword>
<name>A0A497YRH8_9RHOB</name>
<dbReference type="OrthoDB" id="7846629at2"/>
<comment type="caution">
    <text evidence="3">The sequence shown here is derived from an EMBL/GenBank/DDBJ whole genome shotgun (WGS) entry which is preliminary data.</text>
</comment>
<dbReference type="CDD" id="cd05379">
    <property type="entry name" value="CAP_bacterial"/>
    <property type="match status" value="1"/>
</dbReference>
<evidence type="ECO:0000313" key="3">
    <source>
        <dbReference type="EMBL" id="RLJ98011.1"/>
    </source>
</evidence>
<dbReference type="PANTHER" id="PTHR31157">
    <property type="entry name" value="SCP DOMAIN-CONTAINING PROTEIN"/>
    <property type="match status" value="1"/>
</dbReference>
<dbReference type="InterPro" id="IPR035940">
    <property type="entry name" value="CAP_sf"/>
</dbReference>
<keyword evidence="1" id="KW-0732">Signal</keyword>
<protein>
    <submittedName>
        <fullName evidence="3">Uncharacterized protein YkwD</fullName>
    </submittedName>
</protein>
<evidence type="ECO:0000313" key="4">
    <source>
        <dbReference type="Proteomes" id="UP000271700"/>
    </source>
</evidence>
<dbReference type="Gene3D" id="3.40.33.10">
    <property type="entry name" value="CAP"/>
    <property type="match status" value="1"/>
</dbReference>
<dbReference type="EMBL" id="RCCT01000010">
    <property type="protein sequence ID" value="RLJ98011.1"/>
    <property type="molecule type" value="Genomic_DNA"/>
</dbReference>
<dbReference type="STRING" id="981384.GCA_000192475_01218"/>
<dbReference type="Proteomes" id="UP000271700">
    <property type="component" value="Unassembled WGS sequence"/>
</dbReference>
<dbReference type="SUPFAM" id="SSF55797">
    <property type="entry name" value="PR-1-like"/>
    <property type="match status" value="1"/>
</dbReference>
<sequence length="171" mass="18664">MTRILSLLAICLVALAACTDSGTTTLGADGRPLPSVYKIRGNPEKLQFRMLDSVNALRQASGLQQVQLNAQLNAAAETHSKDMARQNRPWHFGSDGSSPLDRASRVGYYGTFLGEAISETYETETETLAAWMQEPGSRAVIMDPKATQMGFAWHQEKGGKIWWTLEMGTGG</sequence>
<evidence type="ECO:0000256" key="1">
    <source>
        <dbReference type="SAM" id="SignalP"/>
    </source>
</evidence>